<comment type="similarity">
    <text evidence="1">Belongs to the TRAFAC class TrmE-Era-EngA-EngB-Septin-like GTPase superfamily. AIG1/Toc34/Toc159-like paraseptin GTPase family. IAN subfamily.</text>
</comment>
<dbReference type="PANTHER" id="PTHR10903:SF184">
    <property type="entry name" value="GTP-BINDING PROTEIN A"/>
    <property type="match status" value="1"/>
</dbReference>
<evidence type="ECO:0000256" key="1">
    <source>
        <dbReference type="ARBA" id="ARBA00008535"/>
    </source>
</evidence>
<dbReference type="InterPro" id="IPR006703">
    <property type="entry name" value="G_AIG1"/>
</dbReference>
<gene>
    <name evidence="5" type="ORF">GSLYS_00006893001</name>
</gene>
<evidence type="ECO:0000259" key="4">
    <source>
        <dbReference type="PROSITE" id="PS51720"/>
    </source>
</evidence>
<dbReference type="Proteomes" id="UP001497497">
    <property type="component" value="Unassembled WGS sequence"/>
</dbReference>
<sequence>MKHLEIEAEQLEMRQSLEKKHQVILEALQNDAINKEHEEDKKAHEKLEELEREHGKRGKTQGLESFKSNDVSEFSNKFQKISFLTIPMHEVIKIKENINVLLIGNTGSGKSATGNSVLRRQVFKSVLSSMPVTTNISSETYTFDDRVITVFDGPGFEDPSEEAPVSEEYFIKAMKQANAVNASGYHAFIIVFSAMRKADASDMNLIRLVKKYFGEDFLRKFCVIVMTGGDLLNDTLFSHWCSENTGSNEIILECGKAVLFDNKTKDQSRLELQFKCLISLIDNLNQSDEELITFPDSITQAL</sequence>
<evidence type="ECO:0000256" key="2">
    <source>
        <dbReference type="ARBA" id="ARBA00022741"/>
    </source>
</evidence>
<dbReference type="InterPro" id="IPR045058">
    <property type="entry name" value="GIMA/IAN/Toc"/>
</dbReference>
<feature type="domain" description="AIG1-type G" evidence="4">
    <location>
        <begin position="95"/>
        <end position="302"/>
    </location>
</feature>
<dbReference type="AlphaFoldDB" id="A0AAV2HHE2"/>
<keyword evidence="2" id="KW-0547">Nucleotide-binding</keyword>
<accession>A0AAV2HHE2</accession>
<evidence type="ECO:0000313" key="5">
    <source>
        <dbReference type="EMBL" id="CAL1532875.1"/>
    </source>
</evidence>
<dbReference type="InterPro" id="IPR027417">
    <property type="entry name" value="P-loop_NTPase"/>
</dbReference>
<dbReference type="Gene3D" id="3.40.50.300">
    <property type="entry name" value="P-loop containing nucleotide triphosphate hydrolases"/>
    <property type="match status" value="1"/>
</dbReference>
<keyword evidence="6" id="KW-1185">Reference proteome</keyword>
<dbReference type="SUPFAM" id="SSF52540">
    <property type="entry name" value="P-loop containing nucleoside triphosphate hydrolases"/>
    <property type="match status" value="1"/>
</dbReference>
<comment type="caution">
    <text evidence="5">The sequence shown here is derived from an EMBL/GenBank/DDBJ whole genome shotgun (WGS) entry which is preliminary data.</text>
</comment>
<dbReference type="Pfam" id="PF04548">
    <property type="entry name" value="AIG1"/>
    <property type="match status" value="1"/>
</dbReference>
<dbReference type="EMBL" id="CAXITT010000127">
    <property type="protein sequence ID" value="CAL1532875.1"/>
    <property type="molecule type" value="Genomic_DNA"/>
</dbReference>
<reference evidence="5 6" key="1">
    <citation type="submission" date="2024-04" db="EMBL/GenBank/DDBJ databases">
        <authorList>
            <consortium name="Genoscope - CEA"/>
            <person name="William W."/>
        </authorList>
    </citation>
    <scope>NUCLEOTIDE SEQUENCE [LARGE SCALE GENOMIC DNA]</scope>
</reference>
<evidence type="ECO:0000313" key="6">
    <source>
        <dbReference type="Proteomes" id="UP001497497"/>
    </source>
</evidence>
<dbReference type="PANTHER" id="PTHR10903">
    <property type="entry name" value="GTPASE, IMAP FAMILY MEMBER-RELATED"/>
    <property type="match status" value="1"/>
</dbReference>
<keyword evidence="3" id="KW-0342">GTP-binding</keyword>
<organism evidence="5 6">
    <name type="scientific">Lymnaea stagnalis</name>
    <name type="common">Great pond snail</name>
    <name type="synonym">Helix stagnalis</name>
    <dbReference type="NCBI Taxonomy" id="6523"/>
    <lineage>
        <taxon>Eukaryota</taxon>
        <taxon>Metazoa</taxon>
        <taxon>Spiralia</taxon>
        <taxon>Lophotrochozoa</taxon>
        <taxon>Mollusca</taxon>
        <taxon>Gastropoda</taxon>
        <taxon>Heterobranchia</taxon>
        <taxon>Euthyneura</taxon>
        <taxon>Panpulmonata</taxon>
        <taxon>Hygrophila</taxon>
        <taxon>Lymnaeoidea</taxon>
        <taxon>Lymnaeidae</taxon>
        <taxon>Lymnaea</taxon>
    </lineage>
</organism>
<protein>
    <recommendedName>
        <fullName evidence="4">AIG1-type G domain-containing protein</fullName>
    </recommendedName>
</protein>
<proteinExistence type="inferred from homology"/>
<dbReference type="GO" id="GO:0005525">
    <property type="term" value="F:GTP binding"/>
    <property type="evidence" value="ECO:0007669"/>
    <property type="project" value="UniProtKB-KW"/>
</dbReference>
<dbReference type="PROSITE" id="PS51720">
    <property type="entry name" value="G_AIG1"/>
    <property type="match status" value="1"/>
</dbReference>
<name>A0AAV2HHE2_LYMST</name>
<evidence type="ECO:0000256" key="3">
    <source>
        <dbReference type="ARBA" id="ARBA00023134"/>
    </source>
</evidence>